<protein>
    <recommendedName>
        <fullName evidence="5">Secreted protein</fullName>
    </recommendedName>
</protein>
<feature type="compositionally biased region" description="Polar residues" evidence="1">
    <location>
        <begin position="201"/>
        <end position="211"/>
    </location>
</feature>
<sequence>MNFLISNGVLISTLAICFCLADDQPAVPAQVQPLANGLEQGKSQFENAASQFSNGMPGMSGMPNPSNFSSGMENAFNQGKQQVENGAMQGGMQLASAGASGMSQMSNMSPVGMSVPGGGTLMSKVGNAAGNTENLAQMPGESNKDQPSETGGDDNDAENGNENDHTEAPKNGTKGEKKKGKKKGKGKKHGDKKKHPEDDSTGGSVNGTANGSGAELSASMNESK</sequence>
<dbReference type="AlphaFoldDB" id="A0AAD4MRE4"/>
<comment type="caution">
    <text evidence="3">The sequence shown here is derived from an EMBL/GenBank/DDBJ whole genome shotgun (WGS) entry which is preliminary data.</text>
</comment>
<evidence type="ECO:0000256" key="1">
    <source>
        <dbReference type="SAM" id="MobiDB-lite"/>
    </source>
</evidence>
<evidence type="ECO:0000313" key="4">
    <source>
        <dbReference type="Proteomes" id="UP001201812"/>
    </source>
</evidence>
<evidence type="ECO:0008006" key="5">
    <source>
        <dbReference type="Google" id="ProtNLM"/>
    </source>
</evidence>
<name>A0AAD4MRE4_9BILA</name>
<feature type="region of interest" description="Disordered" evidence="1">
    <location>
        <begin position="131"/>
        <end position="224"/>
    </location>
</feature>
<organism evidence="3 4">
    <name type="scientific">Ditylenchus destructor</name>
    <dbReference type="NCBI Taxonomy" id="166010"/>
    <lineage>
        <taxon>Eukaryota</taxon>
        <taxon>Metazoa</taxon>
        <taxon>Ecdysozoa</taxon>
        <taxon>Nematoda</taxon>
        <taxon>Chromadorea</taxon>
        <taxon>Rhabditida</taxon>
        <taxon>Tylenchina</taxon>
        <taxon>Tylenchomorpha</taxon>
        <taxon>Sphaerularioidea</taxon>
        <taxon>Anguinidae</taxon>
        <taxon>Anguininae</taxon>
        <taxon>Ditylenchus</taxon>
    </lineage>
</organism>
<evidence type="ECO:0000256" key="2">
    <source>
        <dbReference type="SAM" id="SignalP"/>
    </source>
</evidence>
<feature type="compositionally biased region" description="Basic residues" evidence="1">
    <location>
        <begin position="176"/>
        <end position="193"/>
    </location>
</feature>
<proteinExistence type="predicted"/>
<feature type="chain" id="PRO_5041949933" description="Secreted protein" evidence="2">
    <location>
        <begin position="22"/>
        <end position="224"/>
    </location>
</feature>
<feature type="compositionally biased region" description="Acidic residues" evidence="1">
    <location>
        <begin position="151"/>
        <end position="161"/>
    </location>
</feature>
<accession>A0AAD4MRE4</accession>
<feature type="signal peptide" evidence="2">
    <location>
        <begin position="1"/>
        <end position="21"/>
    </location>
</feature>
<dbReference type="Proteomes" id="UP001201812">
    <property type="component" value="Unassembled WGS sequence"/>
</dbReference>
<reference evidence="3" key="1">
    <citation type="submission" date="2022-01" db="EMBL/GenBank/DDBJ databases">
        <title>Genome Sequence Resource for Two Populations of Ditylenchus destructor, the Migratory Endoparasitic Phytonematode.</title>
        <authorList>
            <person name="Zhang H."/>
            <person name="Lin R."/>
            <person name="Xie B."/>
        </authorList>
    </citation>
    <scope>NUCLEOTIDE SEQUENCE</scope>
    <source>
        <strain evidence="3">BazhouSP</strain>
    </source>
</reference>
<keyword evidence="2" id="KW-0732">Signal</keyword>
<gene>
    <name evidence="3" type="ORF">DdX_15857</name>
</gene>
<evidence type="ECO:0000313" key="3">
    <source>
        <dbReference type="EMBL" id="KAI1701831.1"/>
    </source>
</evidence>
<dbReference type="EMBL" id="JAKKPZ010000110">
    <property type="protein sequence ID" value="KAI1701831.1"/>
    <property type="molecule type" value="Genomic_DNA"/>
</dbReference>
<keyword evidence="4" id="KW-1185">Reference proteome</keyword>